<protein>
    <recommendedName>
        <fullName evidence="3">Alpha/beta hydrolase</fullName>
    </recommendedName>
</protein>
<dbReference type="EMBL" id="PPXC01000009">
    <property type="protein sequence ID" value="POH72947.1"/>
    <property type="molecule type" value="Genomic_DNA"/>
</dbReference>
<proteinExistence type="predicted"/>
<keyword evidence="2" id="KW-1185">Reference proteome</keyword>
<gene>
    <name evidence="1" type="ORF">CVS27_12270</name>
</gene>
<dbReference type="Gene3D" id="3.40.50.1820">
    <property type="entry name" value="alpha/beta hydrolase"/>
    <property type="match status" value="1"/>
</dbReference>
<organism evidence="1 2">
    <name type="scientific">Arthrobacter glacialis</name>
    <dbReference type="NCBI Taxonomy" id="1664"/>
    <lineage>
        <taxon>Bacteria</taxon>
        <taxon>Bacillati</taxon>
        <taxon>Actinomycetota</taxon>
        <taxon>Actinomycetes</taxon>
        <taxon>Micrococcales</taxon>
        <taxon>Micrococcaceae</taxon>
        <taxon>Arthrobacter</taxon>
    </lineage>
</organism>
<dbReference type="InterPro" id="IPR029058">
    <property type="entry name" value="AB_hydrolase_fold"/>
</dbReference>
<evidence type="ECO:0000313" key="1">
    <source>
        <dbReference type="EMBL" id="POH72947.1"/>
    </source>
</evidence>
<dbReference type="RefSeq" id="WP_103466041.1">
    <property type="nucleotide sequence ID" value="NZ_PPXC01000009.1"/>
</dbReference>
<evidence type="ECO:0008006" key="3">
    <source>
        <dbReference type="Google" id="ProtNLM"/>
    </source>
</evidence>
<dbReference type="AlphaFoldDB" id="A0A2S3ZVP4"/>
<dbReference type="SUPFAM" id="SSF53474">
    <property type="entry name" value="alpha/beta-Hydrolases"/>
    <property type="match status" value="1"/>
</dbReference>
<name>A0A2S3ZVP4_ARTGL</name>
<reference evidence="1 2" key="1">
    <citation type="submission" date="2018-01" db="EMBL/GenBank/DDBJ databases">
        <title>Arthrobacter sp. nov., from glaciers in China.</title>
        <authorList>
            <person name="Liu Q."/>
            <person name="Xin Y.-H."/>
        </authorList>
    </citation>
    <scope>NUCLEOTIDE SEQUENCE [LARGE SCALE GENOMIC DNA]</scope>
    <source>
        <strain evidence="1 2">HLT2-12-2</strain>
    </source>
</reference>
<evidence type="ECO:0000313" key="2">
    <source>
        <dbReference type="Proteomes" id="UP000237061"/>
    </source>
</evidence>
<comment type="caution">
    <text evidence="1">The sequence shown here is derived from an EMBL/GenBank/DDBJ whole genome shotgun (WGS) entry which is preliminary data.</text>
</comment>
<dbReference type="Proteomes" id="UP000237061">
    <property type="component" value="Unassembled WGS sequence"/>
</dbReference>
<sequence>MKKHLKRILVSAAAVGAVLAVGLTTTSVVNGVASESESHRIEQYGQKVEVDGGAMNVLIAGAGPADIVLLPGFGTASPVLDFEPLVTDLAKDHRVIVVEPFGYGLSDGYNDSVYAEHAREQISLLSNKNSLTPTYLNEMAHIRTNFESARGTSFPADLPLLLFVESDNAKNPDWLGLHQRQASSVADGTVIPVLDEHYLHHSHTGEIADEFRSWEGDRTPISS</sequence>
<accession>A0A2S3ZVP4</accession>